<proteinExistence type="predicted"/>
<evidence type="ECO:0000256" key="5">
    <source>
        <dbReference type="ARBA" id="ARBA00023136"/>
    </source>
</evidence>
<feature type="transmembrane region" description="Helical" evidence="6">
    <location>
        <begin position="435"/>
        <end position="457"/>
    </location>
</feature>
<dbReference type="RefSeq" id="XP_016220238.1">
    <property type="nucleotide sequence ID" value="XM_016373327.1"/>
</dbReference>
<dbReference type="EMBL" id="KN847525">
    <property type="protein sequence ID" value="KIV88663.1"/>
    <property type="molecule type" value="Genomic_DNA"/>
</dbReference>
<evidence type="ECO:0000256" key="3">
    <source>
        <dbReference type="ARBA" id="ARBA00022692"/>
    </source>
</evidence>
<dbReference type="GeneID" id="27326171"/>
<evidence type="ECO:0000313" key="7">
    <source>
        <dbReference type="EMBL" id="KIV88664.1"/>
    </source>
</evidence>
<dbReference type="RefSeq" id="XP_016220237.1">
    <property type="nucleotide sequence ID" value="XM_016373326.1"/>
</dbReference>
<organism evidence="7 8">
    <name type="scientific">Exophiala mesophila</name>
    <name type="common">Black yeast-like fungus</name>
    <dbReference type="NCBI Taxonomy" id="212818"/>
    <lineage>
        <taxon>Eukaryota</taxon>
        <taxon>Fungi</taxon>
        <taxon>Dikarya</taxon>
        <taxon>Ascomycota</taxon>
        <taxon>Pezizomycotina</taxon>
        <taxon>Eurotiomycetes</taxon>
        <taxon>Chaetothyriomycetidae</taxon>
        <taxon>Chaetothyriales</taxon>
        <taxon>Herpotrichiellaceae</taxon>
        <taxon>Exophiala</taxon>
    </lineage>
</organism>
<dbReference type="InterPro" id="IPR036259">
    <property type="entry name" value="MFS_trans_sf"/>
</dbReference>
<accession>A0A0D1Z426</accession>
<name>A0A0D1Z426_EXOME</name>
<dbReference type="OrthoDB" id="3639251at2759"/>
<evidence type="ECO:0000256" key="6">
    <source>
        <dbReference type="SAM" id="Phobius"/>
    </source>
</evidence>
<dbReference type="GO" id="GO:0022857">
    <property type="term" value="F:transmembrane transporter activity"/>
    <property type="evidence" value="ECO:0007669"/>
    <property type="project" value="InterPro"/>
</dbReference>
<gene>
    <name evidence="7" type="ORF">PV10_08326</name>
</gene>
<feature type="transmembrane region" description="Helical" evidence="6">
    <location>
        <begin position="343"/>
        <end position="363"/>
    </location>
</feature>
<evidence type="ECO:0000256" key="4">
    <source>
        <dbReference type="ARBA" id="ARBA00022989"/>
    </source>
</evidence>
<feature type="transmembrane region" description="Helical" evidence="6">
    <location>
        <begin position="111"/>
        <end position="132"/>
    </location>
</feature>
<reference evidence="7 8" key="1">
    <citation type="submission" date="2015-01" db="EMBL/GenBank/DDBJ databases">
        <title>The Genome Sequence of Exophiala mesophila CBS40295.</title>
        <authorList>
            <consortium name="The Broad Institute Genomics Platform"/>
            <person name="Cuomo C."/>
            <person name="de Hoog S."/>
            <person name="Gorbushina A."/>
            <person name="Stielow B."/>
            <person name="Teixiera M."/>
            <person name="Abouelleil A."/>
            <person name="Chapman S.B."/>
            <person name="Priest M."/>
            <person name="Young S.K."/>
            <person name="Wortman J."/>
            <person name="Nusbaum C."/>
            <person name="Birren B."/>
        </authorList>
    </citation>
    <scope>NUCLEOTIDE SEQUENCE [LARGE SCALE GENOMIC DNA]</scope>
    <source>
        <strain evidence="7 8">CBS 40295</strain>
    </source>
</reference>
<dbReference type="Pfam" id="PF07690">
    <property type="entry name" value="MFS_1"/>
    <property type="match status" value="1"/>
</dbReference>
<feature type="transmembrane region" description="Helical" evidence="6">
    <location>
        <begin position="43"/>
        <end position="60"/>
    </location>
</feature>
<feature type="transmembrane region" description="Helical" evidence="6">
    <location>
        <begin position="80"/>
        <end position="99"/>
    </location>
</feature>
<protein>
    <recommendedName>
        <fullName evidence="9">Major facilitator superfamily (MFS) profile domain-containing protein</fullName>
    </recommendedName>
</protein>
<dbReference type="FunFam" id="1.20.1250.20:FF:000013">
    <property type="entry name" value="MFS general substrate transporter"/>
    <property type="match status" value="1"/>
</dbReference>
<feature type="transmembrane region" description="Helical" evidence="6">
    <location>
        <begin position="144"/>
        <end position="165"/>
    </location>
</feature>
<keyword evidence="8" id="KW-1185">Reference proteome</keyword>
<comment type="subcellular location">
    <subcellularLocation>
        <location evidence="1">Membrane</location>
        <topology evidence="1">Multi-pass membrane protein</topology>
    </subcellularLocation>
</comment>
<keyword evidence="2" id="KW-0813">Transport</keyword>
<keyword evidence="4 6" id="KW-1133">Transmembrane helix</keyword>
<dbReference type="PANTHER" id="PTHR43791">
    <property type="entry name" value="PERMEASE-RELATED"/>
    <property type="match status" value="1"/>
</dbReference>
<feature type="transmembrane region" description="Helical" evidence="6">
    <location>
        <begin position="402"/>
        <end position="423"/>
    </location>
</feature>
<dbReference type="Proteomes" id="UP000054302">
    <property type="component" value="Unassembled WGS sequence"/>
</dbReference>
<dbReference type="EMBL" id="KN847525">
    <property type="protein sequence ID" value="KIV88664.1"/>
    <property type="molecule type" value="Genomic_DNA"/>
</dbReference>
<feature type="transmembrane region" description="Helical" evidence="6">
    <location>
        <begin position="319"/>
        <end position="336"/>
    </location>
</feature>
<evidence type="ECO:0008006" key="9">
    <source>
        <dbReference type="Google" id="ProtNLM"/>
    </source>
</evidence>
<dbReference type="InterPro" id="IPR011701">
    <property type="entry name" value="MFS"/>
</dbReference>
<dbReference type="AlphaFoldDB" id="A0A0D1Z426"/>
<dbReference type="GO" id="GO:0016020">
    <property type="term" value="C:membrane"/>
    <property type="evidence" value="ECO:0007669"/>
    <property type="project" value="UniProtKB-SubCell"/>
</dbReference>
<feature type="transmembrane region" description="Helical" evidence="6">
    <location>
        <begin position="177"/>
        <end position="195"/>
    </location>
</feature>
<evidence type="ECO:0000256" key="2">
    <source>
        <dbReference type="ARBA" id="ARBA00022448"/>
    </source>
</evidence>
<dbReference type="VEuPathDB" id="FungiDB:PV10_08326"/>
<evidence type="ECO:0000313" key="8">
    <source>
        <dbReference type="Proteomes" id="UP000054302"/>
    </source>
</evidence>
<dbReference type="SUPFAM" id="SSF103473">
    <property type="entry name" value="MFS general substrate transporter"/>
    <property type="match status" value="1"/>
</dbReference>
<feature type="transmembrane region" description="Helical" evidence="6">
    <location>
        <begin position="369"/>
        <end position="390"/>
    </location>
</feature>
<keyword evidence="3 6" id="KW-0812">Transmembrane</keyword>
<feature type="transmembrane region" description="Helical" evidence="6">
    <location>
        <begin position="278"/>
        <end position="299"/>
    </location>
</feature>
<dbReference type="FunFam" id="1.20.1250.20:FF:000018">
    <property type="entry name" value="MFS transporter permease"/>
    <property type="match status" value="1"/>
</dbReference>
<keyword evidence="5 6" id="KW-0472">Membrane</keyword>
<feature type="transmembrane region" description="Helical" evidence="6">
    <location>
        <begin position="207"/>
        <end position="229"/>
    </location>
</feature>
<sequence length="480" mass="53054">MSNQNVEPDIADEKAAHLEARVEDVGYQGPLTEAQQKRIIRRIDYRLLPILGIMYSISLVDRTNLGLAMVAGMSEDLGLTIGNRYTIIVMIFFVTYIIFEIPSNLVLPKAGAANWLAFLGVSFGCILIGMGFTKSWQTMAVCRALLGMAEAGFLPGCTYLITCWYKRYEVGKRLSAFWILSCLTTGFAAIFAYALSLMKGIGGLNGWSWIFIIEGLVTVVVCTVGWFIIIDFPTKADKFLSPDEKEFVIQRINADRGDGEEDPITLAVILHHLKDWKLYFWAFNLMASTMPGYAYSYFLPIILRRGMGFSSTESQLLSAPPYVLAAVIAYCSGWLGDKYRIRGPIIAAHQILTATGMLITVFAKGNGARYFGAFLGIGFLQYCVPGVLTYQANNITRQSKRSVATAICIIGGGMGGIVSGVAFKSSESPTYQTGVWTTLGLSLTSVVLIAIMSFHFYRCNSAVRQGKRTNEEIEGWFYTY</sequence>
<dbReference type="PANTHER" id="PTHR43791:SF3">
    <property type="entry name" value="MAJOR FACILITATOR SUPERFAMILY (MFS) PROFILE DOMAIN-CONTAINING PROTEIN"/>
    <property type="match status" value="1"/>
</dbReference>
<dbReference type="Gene3D" id="1.20.1250.20">
    <property type="entry name" value="MFS general substrate transporter like domains"/>
    <property type="match status" value="2"/>
</dbReference>
<evidence type="ECO:0000256" key="1">
    <source>
        <dbReference type="ARBA" id="ARBA00004141"/>
    </source>
</evidence>